<feature type="transmembrane region" description="Helical" evidence="7">
    <location>
        <begin position="209"/>
        <end position="227"/>
    </location>
</feature>
<dbReference type="OrthoDB" id="9805108at2"/>
<evidence type="ECO:0000256" key="7">
    <source>
        <dbReference type="RuleBase" id="RU363032"/>
    </source>
</evidence>
<dbReference type="CDD" id="cd06261">
    <property type="entry name" value="TM_PBP2"/>
    <property type="match status" value="1"/>
</dbReference>
<evidence type="ECO:0000256" key="1">
    <source>
        <dbReference type="ARBA" id="ARBA00004651"/>
    </source>
</evidence>
<feature type="domain" description="ABC transmembrane type-1" evidence="8">
    <location>
        <begin position="76"/>
        <end position="291"/>
    </location>
</feature>
<dbReference type="GO" id="GO:0005886">
    <property type="term" value="C:plasma membrane"/>
    <property type="evidence" value="ECO:0007669"/>
    <property type="project" value="UniProtKB-SubCell"/>
</dbReference>
<dbReference type="GO" id="GO:0055085">
    <property type="term" value="P:transmembrane transport"/>
    <property type="evidence" value="ECO:0007669"/>
    <property type="project" value="InterPro"/>
</dbReference>
<feature type="transmembrane region" description="Helical" evidence="7">
    <location>
        <begin position="153"/>
        <end position="173"/>
    </location>
</feature>
<evidence type="ECO:0000256" key="5">
    <source>
        <dbReference type="ARBA" id="ARBA00022989"/>
    </source>
</evidence>
<proteinExistence type="inferred from homology"/>
<evidence type="ECO:0000313" key="10">
    <source>
        <dbReference type="Proteomes" id="UP000001660"/>
    </source>
</evidence>
<dbReference type="PROSITE" id="PS50928">
    <property type="entry name" value="ABC_TM1"/>
    <property type="match status" value="1"/>
</dbReference>
<keyword evidence="5 7" id="KW-1133">Transmembrane helix</keyword>
<dbReference type="AlphaFoldDB" id="D8PIJ8"/>
<sequence>MNHASLILRHREKLAAWTMVAPALLVTMLFALYPVLDSLWLSLHNIYIGLPQLGSPFIGPDNYLTLVRDPVAQQALAVTLAFVVLSTLLELSCGLIIALVIHERFRGRGLVRAAILIPWAIPTVVASQLWRYIFNDQYGYANLLLFGEHVTDYVPWLAYPGVAFGIVVLADVWKTSSFAALLILAGLQVIPDDLYDAARVDGATAWQRFWHITLPLLKPALLLALLFRTMDAFRVFDLVFVMTQGGPGDATQVLQFYGYQTLFTEGRIGYGSAVSVAVFLMILALSLTYLRAIGSSLLERRQP</sequence>
<feature type="transmembrane region" description="Helical" evidence="7">
    <location>
        <begin position="75"/>
        <end position="101"/>
    </location>
</feature>
<evidence type="ECO:0000256" key="6">
    <source>
        <dbReference type="ARBA" id="ARBA00023136"/>
    </source>
</evidence>
<dbReference type="STRING" id="330214.NIDE3399"/>
<dbReference type="Proteomes" id="UP000001660">
    <property type="component" value="Chromosome"/>
</dbReference>
<dbReference type="PANTHER" id="PTHR43005">
    <property type="entry name" value="BLR7065 PROTEIN"/>
    <property type="match status" value="1"/>
</dbReference>
<dbReference type="KEGG" id="nde:NIDE3399"/>
<evidence type="ECO:0000313" key="9">
    <source>
        <dbReference type="EMBL" id="CBK43085.1"/>
    </source>
</evidence>
<dbReference type="HOGENOM" id="CLU_016047_0_3_0"/>
<dbReference type="eggNOG" id="COG1175">
    <property type="taxonomic scope" value="Bacteria"/>
</dbReference>
<reference evidence="9 10" key="1">
    <citation type="journal article" date="2010" name="Proc. Natl. Acad. Sci. U.S.A.">
        <title>A Nitrospira metagenome illuminates the physiology and evolution of globally important nitrite-oxidizing bacteria.</title>
        <authorList>
            <person name="Lucker S."/>
            <person name="Wagner M."/>
            <person name="Maixner F."/>
            <person name="Pelletier E."/>
            <person name="Koch H."/>
            <person name="Vacherie B."/>
            <person name="Rattei T."/>
            <person name="Sinninghe Damste J."/>
            <person name="Spieck E."/>
            <person name="Le Paslier D."/>
            <person name="Daims H."/>
        </authorList>
    </citation>
    <scope>NUCLEOTIDE SEQUENCE [LARGE SCALE GENOMIC DNA]</scope>
</reference>
<keyword evidence="6 7" id="KW-0472">Membrane</keyword>
<dbReference type="SUPFAM" id="SSF161098">
    <property type="entry name" value="MetI-like"/>
    <property type="match status" value="1"/>
</dbReference>
<dbReference type="Gene3D" id="1.10.3720.10">
    <property type="entry name" value="MetI-like"/>
    <property type="match status" value="1"/>
</dbReference>
<feature type="transmembrane region" description="Helical" evidence="7">
    <location>
        <begin position="113"/>
        <end position="133"/>
    </location>
</feature>
<dbReference type="InterPro" id="IPR035906">
    <property type="entry name" value="MetI-like_sf"/>
</dbReference>
<accession>D8PIJ8</accession>
<evidence type="ECO:0000259" key="8">
    <source>
        <dbReference type="PROSITE" id="PS50928"/>
    </source>
</evidence>
<comment type="similarity">
    <text evidence="7">Belongs to the binding-protein-dependent transport system permease family.</text>
</comment>
<gene>
    <name evidence="9" type="ORF">NIDE3399</name>
</gene>
<evidence type="ECO:0000256" key="4">
    <source>
        <dbReference type="ARBA" id="ARBA00022692"/>
    </source>
</evidence>
<feature type="transmembrane region" description="Helical" evidence="7">
    <location>
        <begin position="14"/>
        <end position="36"/>
    </location>
</feature>
<evidence type="ECO:0000256" key="2">
    <source>
        <dbReference type="ARBA" id="ARBA00022448"/>
    </source>
</evidence>
<keyword evidence="10" id="KW-1185">Reference proteome</keyword>
<comment type="subcellular location">
    <subcellularLocation>
        <location evidence="1 7">Cell membrane</location>
        <topology evidence="1 7">Multi-pass membrane protein</topology>
    </subcellularLocation>
</comment>
<dbReference type="InterPro" id="IPR000515">
    <property type="entry name" value="MetI-like"/>
</dbReference>
<keyword evidence="3" id="KW-1003">Cell membrane</keyword>
<evidence type="ECO:0000256" key="3">
    <source>
        <dbReference type="ARBA" id="ARBA00022475"/>
    </source>
</evidence>
<keyword evidence="2 7" id="KW-0813">Transport</keyword>
<name>D8PIJ8_9BACT</name>
<dbReference type="Pfam" id="PF00528">
    <property type="entry name" value="BPD_transp_1"/>
    <property type="match status" value="1"/>
</dbReference>
<organism evidence="9 10">
    <name type="scientific">Nitrospira defluvii</name>
    <dbReference type="NCBI Taxonomy" id="330214"/>
    <lineage>
        <taxon>Bacteria</taxon>
        <taxon>Pseudomonadati</taxon>
        <taxon>Nitrospirota</taxon>
        <taxon>Nitrospiria</taxon>
        <taxon>Nitrospirales</taxon>
        <taxon>Nitrospiraceae</taxon>
        <taxon>Nitrospira</taxon>
    </lineage>
</organism>
<dbReference type="EMBL" id="FP929003">
    <property type="protein sequence ID" value="CBK43085.1"/>
    <property type="molecule type" value="Genomic_DNA"/>
</dbReference>
<keyword evidence="4 7" id="KW-0812">Transmembrane</keyword>
<dbReference type="PANTHER" id="PTHR43005:SF2">
    <property type="entry name" value="INTEGRAL MEMBRANE SUGAR TRANSPORT PROTEIN"/>
    <property type="match status" value="1"/>
</dbReference>
<keyword evidence="9" id="KW-0762">Sugar transport</keyword>
<feature type="transmembrane region" description="Helical" evidence="7">
    <location>
        <begin position="268"/>
        <end position="290"/>
    </location>
</feature>
<protein>
    <submittedName>
        <fullName evidence="9">Putative ABC-type sugar transport system, permease component</fullName>
    </submittedName>
</protein>